<accession>A0A1A9Z127</accession>
<dbReference type="Gene3D" id="3.40.640.10">
    <property type="entry name" value="Type I PLP-dependent aspartate aminotransferase-like (Major domain)"/>
    <property type="match status" value="3"/>
</dbReference>
<dbReference type="PANTHER" id="PTHR30244">
    <property type="entry name" value="TRANSAMINASE"/>
    <property type="match status" value="1"/>
</dbReference>
<organism evidence="1 2">
    <name type="scientific">Glossina pallidipes</name>
    <name type="common">Tsetse fly</name>
    <dbReference type="NCBI Taxonomy" id="7398"/>
    <lineage>
        <taxon>Eukaryota</taxon>
        <taxon>Metazoa</taxon>
        <taxon>Ecdysozoa</taxon>
        <taxon>Arthropoda</taxon>
        <taxon>Hexapoda</taxon>
        <taxon>Insecta</taxon>
        <taxon>Pterygota</taxon>
        <taxon>Neoptera</taxon>
        <taxon>Endopterygota</taxon>
        <taxon>Diptera</taxon>
        <taxon>Brachycera</taxon>
        <taxon>Muscomorpha</taxon>
        <taxon>Hippoboscoidea</taxon>
        <taxon>Glossinidae</taxon>
        <taxon>Glossina</taxon>
    </lineage>
</organism>
<evidence type="ECO:0000313" key="1">
    <source>
        <dbReference type="EnsemblMetazoa" id="GPAI000668-PA"/>
    </source>
</evidence>
<protein>
    <submittedName>
        <fullName evidence="1">Uncharacterized protein</fullName>
    </submittedName>
</protein>
<dbReference type="InterPro" id="IPR000653">
    <property type="entry name" value="DegT/StrS_aminotransferase"/>
</dbReference>
<dbReference type="GO" id="GO:0000271">
    <property type="term" value="P:polysaccharide biosynthetic process"/>
    <property type="evidence" value="ECO:0007669"/>
    <property type="project" value="TreeGrafter"/>
</dbReference>
<dbReference type="Pfam" id="PF01041">
    <property type="entry name" value="DegT_DnrJ_EryC1"/>
    <property type="match status" value="1"/>
</dbReference>
<dbReference type="InterPro" id="IPR015424">
    <property type="entry name" value="PyrdxlP-dep_Trfase"/>
</dbReference>
<dbReference type="Proteomes" id="UP000092445">
    <property type="component" value="Unassembled WGS sequence"/>
</dbReference>
<proteinExistence type="predicted"/>
<reference evidence="2" key="1">
    <citation type="submission" date="2014-03" db="EMBL/GenBank/DDBJ databases">
        <authorList>
            <person name="Aksoy S."/>
            <person name="Warren W."/>
            <person name="Wilson R.K."/>
        </authorList>
    </citation>
    <scope>NUCLEOTIDE SEQUENCE [LARGE SCALE GENOMIC DNA]</scope>
    <source>
        <strain evidence="2">IAEA</strain>
    </source>
</reference>
<reference evidence="1" key="2">
    <citation type="submission" date="2020-05" db="UniProtKB">
        <authorList>
            <consortium name="EnsemblMetazoa"/>
        </authorList>
    </citation>
    <scope>IDENTIFICATION</scope>
    <source>
        <strain evidence="1">IAEA</strain>
    </source>
</reference>
<dbReference type="VEuPathDB" id="VectorBase:GPAI000668"/>
<dbReference type="STRING" id="7398.A0A1A9Z127"/>
<sequence length="215" mass="23931">MAAIILNIQKEDEIIMPSYTFVSTANAFALRGAKIIFIDIRPDTLNINENLIESAITKKTKAIVVIHYGGSIGHIGCLSFHSTKNLTSGGEGGAILINDESLIERAEIVREKGTNRASLIKGINVTQHYVPLHLSPAGIKFGKFFGVDTHTSYTSENLVRLPLFFNLNKEDQQNIIYNVHKFVDTYHSVGRALDCDSSRRGFESHQSPKNILRYI</sequence>
<dbReference type="PANTHER" id="PTHR30244:SF34">
    <property type="entry name" value="DTDP-4-AMINO-4,6-DIDEOXYGALACTOSE TRANSAMINASE"/>
    <property type="match status" value="1"/>
</dbReference>
<dbReference type="EnsemblMetazoa" id="GPAI000668-RA">
    <property type="protein sequence ID" value="GPAI000668-PA"/>
    <property type="gene ID" value="GPAI000668"/>
</dbReference>
<dbReference type="GO" id="GO:0019180">
    <property type="term" value="F:dTDP-4-amino-4,6-dideoxygalactose transaminase activity"/>
    <property type="evidence" value="ECO:0007669"/>
    <property type="project" value="TreeGrafter"/>
</dbReference>
<dbReference type="InterPro" id="IPR015421">
    <property type="entry name" value="PyrdxlP-dep_Trfase_major"/>
</dbReference>
<evidence type="ECO:0000313" key="2">
    <source>
        <dbReference type="Proteomes" id="UP000092445"/>
    </source>
</evidence>
<dbReference type="AlphaFoldDB" id="A0A1A9Z127"/>
<name>A0A1A9Z127_GLOPL</name>
<dbReference type="SUPFAM" id="SSF53383">
    <property type="entry name" value="PLP-dependent transferases"/>
    <property type="match status" value="1"/>
</dbReference>
<dbReference type="GO" id="GO:0030170">
    <property type="term" value="F:pyridoxal phosphate binding"/>
    <property type="evidence" value="ECO:0007669"/>
    <property type="project" value="TreeGrafter"/>
</dbReference>
<keyword evidence="2" id="KW-1185">Reference proteome</keyword>